<evidence type="ECO:0000313" key="2">
    <source>
        <dbReference type="Proteomes" id="UP000701801"/>
    </source>
</evidence>
<dbReference type="InterPro" id="IPR011050">
    <property type="entry name" value="Pectin_lyase_fold/virulence"/>
</dbReference>
<proteinExistence type="predicted"/>
<organism evidence="1 2">
    <name type="scientific">Hymenoscyphus albidus</name>
    <dbReference type="NCBI Taxonomy" id="595503"/>
    <lineage>
        <taxon>Eukaryota</taxon>
        <taxon>Fungi</taxon>
        <taxon>Dikarya</taxon>
        <taxon>Ascomycota</taxon>
        <taxon>Pezizomycotina</taxon>
        <taxon>Leotiomycetes</taxon>
        <taxon>Helotiales</taxon>
        <taxon>Helotiaceae</taxon>
        <taxon>Hymenoscyphus</taxon>
    </lineage>
</organism>
<comment type="caution">
    <text evidence="1">The sequence shown here is derived from an EMBL/GenBank/DDBJ whole genome shotgun (WGS) entry which is preliminary data.</text>
</comment>
<accession>A0A9N9Q5Q4</accession>
<dbReference type="InterPro" id="IPR012334">
    <property type="entry name" value="Pectin_lyas_fold"/>
</dbReference>
<dbReference type="Gene3D" id="2.160.20.10">
    <property type="entry name" value="Single-stranded right-handed beta-helix, Pectin lyase-like"/>
    <property type="match status" value="1"/>
</dbReference>
<dbReference type="EMBL" id="CAJVRM010000113">
    <property type="protein sequence ID" value="CAG8974671.1"/>
    <property type="molecule type" value="Genomic_DNA"/>
</dbReference>
<evidence type="ECO:0000313" key="1">
    <source>
        <dbReference type="EMBL" id="CAG8974671.1"/>
    </source>
</evidence>
<name>A0A9N9Q5Q4_9HELO</name>
<keyword evidence="2" id="KW-1185">Reference proteome</keyword>
<dbReference type="Proteomes" id="UP000701801">
    <property type="component" value="Unassembled WGS sequence"/>
</dbReference>
<gene>
    <name evidence="1" type="ORF">HYALB_00006405</name>
</gene>
<dbReference type="SUPFAM" id="SSF51126">
    <property type="entry name" value="Pectin lyase-like"/>
    <property type="match status" value="1"/>
</dbReference>
<evidence type="ECO:0008006" key="3">
    <source>
        <dbReference type="Google" id="ProtNLM"/>
    </source>
</evidence>
<sequence>MYTPGNCTSSPFQIRNTVIKNLHGTSTSENIASLKCAAVTCPNITIEGTDVRSVSSGVLVERYSCVNVRGERGFVCVWGWGMRVCGVGG</sequence>
<reference evidence="1" key="1">
    <citation type="submission" date="2021-07" db="EMBL/GenBank/DDBJ databases">
        <authorList>
            <person name="Durling M."/>
        </authorList>
    </citation>
    <scope>NUCLEOTIDE SEQUENCE</scope>
</reference>
<protein>
    <recommendedName>
        <fullName evidence="3">Polygalacturonase</fullName>
    </recommendedName>
</protein>
<dbReference type="AlphaFoldDB" id="A0A9N9Q5Q4"/>